<dbReference type="PROSITE" id="PS50194">
    <property type="entry name" value="FILAMIN_REPEAT"/>
    <property type="match status" value="22"/>
</dbReference>
<dbReference type="SUPFAM" id="SSF81296">
    <property type="entry name" value="E set domains"/>
    <property type="match status" value="22"/>
</dbReference>
<feature type="repeat" description="Filamin" evidence="7">
    <location>
        <begin position="1774"/>
        <end position="1880"/>
    </location>
</feature>
<keyword evidence="4" id="KW-1015">Disulfide bond</keyword>
<dbReference type="InterPro" id="IPR001298">
    <property type="entry name" value="Filamin/ABP280_rpt"/>
</dbReference>
<feature type="repeat" description="Filamin" evidence="7">
    <location>
        <begin position="1878"/>
        <end position="1972"/>
    </location>
</feature>
<dbReference type="eggNOG" id="KOG0518">
    <property type="taxonomic scope" value="Eukaryota"/>
</dbReference>
<accession>C3ZE46</accession>
<sequence length="2878" mass="310974">MWSAFLGVVCLAAIASGEQQYCGGNLVGHAGDVYSPNYPNEYDANLDCMWTIPARGGVITVAFKNFSIEEPESFLFYARCNFDYVEIIVGDRSRGRFCGTDMPPAITATQDIHIRFVTDELISGPGFQFSYIVQHELAGGGPCGTHLHDSYGVVTSPGYPDSYQSNMDCTWTIHGGGYEITLTFTDFVLENGGYYSGCYDYVEIYDGRDSVGTYCGTDTPPTLTTTKDVRIKMVTDSSLQRPGFRFHYRVAVPSSTTEKPEPEKTTMKPGQTQCGGNLVQPSGDVFSPGYPNEYGANLDCMWTIPARGGSVTVEFKEFMIEDPESFLFFTQCNFDYVEIIVGDRSRGYYCGTDMPPAITATQDVHIHFVTDELISGPGFQFSYSVIHGLAGGGPCGSHLQDSYGVVTSPGYPNSYQSDADCTWTIHGSGHTISLTFTDFALEDGGFFSGCPYDFVEIYDGRTKIGTYCGTDMPPRLFTDNDVRIKFQSDGSVEEQGFRFEYSIDLPVTTATTAKPVETTTKPEPAITSSQASRVTASGTGLHKVPVNRSTSFVIDQTRAVGGQVDVTITGPSAEIVPCHYSGSQPRLLVQYTPKEVGDYDIEVKLSGMQIFGSPFTSHAYDVSGVKLSIPRGKLGQQVVVPIDTSSAGSGSLDVEVRARGAEVASRLVQHAAGKHQLMFRPGTVDTHDIMVRYNNELTPGSPHQCIIMDAGQVPSRTGGLGAVPVGMPTTFWVDPGNIGSAKCDITVTSPSGLNVPCGFTGSRDKLVIQYTPEEVGSHSISIMADGVSLPGSPFATNVYDPTRVTVDVPSYGRVGQEVTCTVMTTYAGEGDVEAEVSSGDGTTPCDVYRQGEDKFLVTFTPKSMSPHDVVVKFNGSLVPGNPFRCVVTFVDVSKVTVSGDGIEDVRPLPVGKPTSFFVNTDDAGVAMLQVDVTGPGFDDVEAAVSPQDDYHIVEYTPVDVGEHRIKITYDGKEIEGSPFKTWTYDVSKINVLLGGDKKAKLNEKMSFLVDTSHAGGGKLECIIRDPPTETQMMDRGLGRYLVSFLPVTPQPHGVTLSFNRVVVPGSPFKIQVVDARRATASGDGLQLAPINHEAVFVVDTARAGGASAKDIEARVTSPSRATVPCKVRDSGVGDFTCHFTPTEIGPHIIVVTVLRESIDGSPFTCQTFDLSKVKVGPIQDTTAGQEMSFWVQTAAVGKGAPTVEITCAGRSFPCHVKTPPGGTKHTCHFQPKVAGSHDAVVRFNGFEVEGSPFAFEVRPGQSYNTTIEVQSPTIYPQDDAVLPSRPKSLQMRPEHPPLGRRQSEPLSPTRFDPNSSNRFEPNSSNRFEPNSPTRQEPNSPRRPQPLSPRRSEPIAALYAARNPPAHTPTSPGAFTIPEPDYWRDQDIQPKEKIAAYGQGLKRAVEGKISEFVVDTTGHPRSSLEIQVFGPSTMIPCTVDRRGDKHYASYTPRQVGAYKIHAKYGGQEIDGSPFQVTVVNPKKVELLGDWRALMGNTNRLSLTVDEQFTFPFNVQDAGPGGVLEAVVQGPSREVRAKTVQKNNGRQYVTFIPKEEGEHVIQLRWLDFELPCSPIYGDARGYRSDPSKVVVSGSGIREAFVNEVAEFVVDGSDAGPGEPMCVLRGREEEVEVTLMPFPQKRDKYRALYCAEKQGSYRLHVTWDEAEVRGSPFKINVKKTIDVSRVRFSGITGAVLGSTIRATIDPRDAGAGGLLQARCLGPNGKADVQLTEKEDGVYLMKIRAKEAGKHELDIKYNGEKITGSPFAVDIAPVPTSSGGPDAKKVTAFGPGLKHGILGSWRGNFLVHTAGAGPGKLQIKVDGPKPGDPLITMNGPSGPVPSRLTKAGDGKYLLTFVPNAPTPHNIDVQFGDQDVGGNPFVVKVIDGGQVTAQGRGLSGLLPVDNVTDFTVDTSRAGQGGILGINITSPTLQAIPCKVTGSGVYDCSYIPSEVGPHTITINFSGDPVPGSPFTAYVFDASAVRVGPIDDPVDIGQEVAVPIDATKAGKGTLSAAVACARKEVPCYLQSTDKDRYLLRFTPQEGRPHEIFVKHNDILVPGNPFRCNVIDGRQVSVYGDGVKRVPVGNVASFNVDTTRAGGDQVELLVSVLDPTMKTVPSKLKGSGVYTGEYIPEDVGPHNVVVTYGKNQVQGSPFVCQVYDARKVEVGRIPMGEIDAETAFNVNTTRAGEGTLTSEVTCHHRRVHSTVEEMGPGYHTVKFIPQEAETHEVSLAYNGDVVPGSPFPAEVNPPGKPRAMGLGLLKGIEGKSSEFVVDTTNCKTGPLEVAIQGPRYPATYTVDTKGNQHVVTYVPMEVGKYDINLAHAGKDVEGSPFHPIICNPSKVHIVGGANSLKNDHGRIPLMVDDMYTLPVDANGAGPGKMTARVVGPNREIPADVERRAGDRHDVTFTPEEIGEHSISVFWSEHHITDSPLYGDAGPKIDARRVQVSGKGLKEAKVDEVAEFLIDGSEAGNGNPESKLIGSRGNLDVTLVPDPRRKNSYRALYCPAEPGHYKLNVLWSDKEVRGSPFDVKITQAADANQIAYTGAKKGELGQTVKGILDPRKAGSGKLTAKCVGPTRNADVSLSENANKTINVSMRPKETGLHKLHIKCNGQHVPGSPFEINIDKPPDPSKVKVFGPGLTDGKFSNFDGTFLCDTREAGPGQLKVRIEGPQKDAFRMTSDVLNDVERTVRVVYTPHIPGDYDVEVKWSDVHVPGSPFHVRVLDDTPPPQPPPQPQQRTRPSNLVYEGPLAANPLTYVEPQSPVLSVGRPVPNQIGGRMAFPLDQTIMYDYPVPDYVPRGVPEFVPRSGSDYRLALVPDQNPARPHGDKIIQYNSAPVHPQVLSSNYVVPKQALPDRIPARRMSSVESYYPVNGIPNGPRRF</sequence>
<evidence type="ECO:0000256" key="4">
    <source>
        <dbReference type="ARBA" id="ARBA00023157"/>
    </source>
</evidence>
<dbReference type="Gene3D" id="2.60.120.290">
    <property type="entry name" value="Spermadhesin, CUB domain"/>
    <property type="match status" value="4"/>
</dbReference>
<feature type="repeat" description="Filamin" evidence="7">
    <location>
        <begin position="796"/>
        <end position="887"/>
    </location>
</feature>
<evidence type="ECO:0000313" key="11">
    <source>
        <dbReference type="EMBL" id="EEN49002.1"/>
    </source>
</evidence>
<feature type="repeat" description="Filamin" evidence="7">
    <location>
        <begin position="1385"/>
        <end position="1477"/>
    </location>
</feature>
<dbReference type="InterPro" id="IPR035914">
    <property type="entry name" value="Sperma_CUB_dom_sf"/>
</dbReference>
<dbReference type="Pfam" id="PF00431">
    <property type="entry name" value="CUB"/>
    <property type="match status" value="4"/>
</dbReference>
<dbReference type="FunFam" id="2.60.120.290:FF:000013">
    <property type="entry name" value="Membrane frizzled-related protein"/>
    <property type="match status" value="1"/>
</dbReference>
<feature type="repeat" description="Filamin" evidence="7">
    <location>
        <begin position="526"/>
        <end position="619"/>
    </location>
</feature>
<dbReference type="STRING" id="7739.C3ZE46"/>
<feature type="repeat" description="Filamin" evidence="7">
    <location>
        <begin position="2241"/>
        <end position="2333"/>
    </location>
</feature>
<dbReference type="EMBL" id="GG666612">
    <property type="protein sequence ID" value="EEN49002.1"/>
    <property type="molecule type" value="Genomic_DNA"/>
</dbReference>
<dbReference type="eggNOG" id="KOG3714">
    <property type="taxonomic scope" value="Eukaryota"/>
</dbReference>
<evidence type="ECO:0000256" key="6">
    <source>
        <dbReference type="PROSITE-ProRule" id="PRU00059"/>
    </source>
</evidence>
<proteinExistence type="inferred from homology"/>
<feature type="signal peptide" evidence="9">
    <location>
        <begin position="1"/>
        <end position="17"/>
    </location>
</feature>
<keyword evidence="5" id="KW-0325">Glycoprotein</keyword>
<feature type="repeat" description="Filamin" evidence="7">
    <location>
        <begin position="1070"/>
        <end position="1167"/>
    </location>
</feature>
<evidence type="ECO:0000256" key="7">
    <source>
        <dbReference type="PROSITE-ProRule" id="PRU00087"/>
    </source>
</evidence>
<feature type="repeat" description="Filamin" evidence="7">
    <location>
        <begin position="2168"/>
        <end position="2243"/>
    </location>
</feature>
<feature type="compositionally biased region" description="Polar residues" evidence="8">
    <location>
        <begin position="1312"/>
        <end position="1336"/>
    </location>
</feature>
<dbReference type="PANTHER" id="PTHR38537">
    <property type="entry name" value="JITTERBUG, ISOFORM N"/>
    <property type="match status" value="1"/>
</dbReference>
<evidence type="ECO:0000256" key="1">
    <source>
        <dbReference type="ARBA" id="ARBA00009238"/>
    </source>
</evidence>
<organism>
    <name type="scientific">Branchiostoma floridae</name>
    <name type="common">Florida lancelet</name>
    <name type="synonym">Amphioxus</name>
    <dbReference type="NCBI Taxonomy" id="7739"/>
    <lineage>
        <taxon>Eukaryota</taxon>
        <taxon>Metazoa</taxon>
        <taxon>Chordata</taxon>
        <taxon>Cephalochordata</taxon>
        <taxon>Leptocardii</taxon>
        <taxon>Amphioxiformes</taxon>
        <taxon>Branchiostomatidae</taxon>
        <taxon>Branchiostoma</taxon>
    </lineage>
</organism>
<feature type="repeat" description="Filamin" evidence="7">
    <location>
        <begin position="981"/>
        <end position="1072"/>
    </location>
</feature>
<comment type="similarity">
    <text evidence="1">Belongs to the filamin family.</text>
</comment>
<dbReference type="InterPro" id="IPR000859">
    <property type="entry name" value="CUB_dom"/>
</dbReference>
<feature type="compositionally biased region" description="Basic and acidic residues" evidence="8">
    <location>
        <begin position="1292"/>
        <end position="1303"/>
    </location>
</feature>
<dbReference type="InterPro" id="IPR044801">
    <property type="entry name" value="Filamin"/>
</dbReference>
<reference evidence="11" key="1">
    <citation type="journal article" date="2008" name="Nature">
        <title>The amphioxus genome and the evolution of the chordate karyotype.</title>
        <authorList>
            <consortium name="US DOE Joint Genome Institute (JGI-PGF)"/>
            <person name="Putnam N.H."/>
            <person name="Butts T."/>
            <person name="Ferrier D.E.K."/>
            <person name="Furlong R.F."/>
            <person name="Hellsten U."/>
            <person name="Kawashima T."/>
            <person name="Robinson-Rechavi M."/>
            <person name="Shoguchi E."/>
            <person name="Terry A."/>
            <person name="Yu J.-K."/>
            <person name="Benito-Gutierrez E.L."/>
            <person name="Dubchak I."/>
            <person name="Garcia-Fernandez J."/>
            <person name="Gibson-Brown J.J."/>
            <person name="Grigoriev I.V."/>
            <person name="Horton A.C."/>
            <person name="de Jong P.J."/>
            <person name="Jurka J."/>
            <person name="Kapitonov V.V."/>
            <person name="Kohara Y."/>
            <person name="Kuroki Y."/>
            <person name="Lindquist E."/>
            <person name="Lucas S."/>
            <person name="Osoegawa K."/>
            <person name="Pennacchio L.A."/>
            <person name="Salamov A.A."/>
            <person name="Satou Y."/>
            <person name="Sauka-Spengler T."/>
            <person name="Schmutz J."/>
            <person name="Shin-I T."/>
            <person name="Toyoda A."/>
            <person name="Bronner-Fraser M."/>
            <person name="Fujiyama A."/>
            <person name="Holland L.Z."/>
            <person name="Holland P.W.H."/>
            <person name="Satoh N."/>
            <person name="Rokhsar D.S."/>
        </authorList>
    </citation>
    <scope>NUCLEOTIDE SEQUENCE [LARGE SCALE GENOMIC DNA]</scope>
    <source>
        <strain evidence="11">S238N-H82</strain>
        <tissue evidence="11">Testes</tissue>
    </source>
</reference>
<dbReference type="InterPro" id="IPR014756">
    <property type="entry name" value="Ig_E-set"/>
</dbReference>
<dbReference type="GO" id="GO:0051015">
    <property type="term" value="F:actin filament binding"/>
    <property type="evidence" value="ECO:0007669"/>
    <property type="project" value="InterPro"/>
</dbReference>
<evidence type="ECO:0000259" key="10">
    <source>
        <dbReference type="PROSITE" id="PS01180"/>
    </source>
</evidence>
<dbReference type="Pfam" id="PF00630">
    <property type="entry name" value="Filamin"/>
    <property type="match status" value="21"/>
</dbReference>
<feature type="repeat" description="Filamin" evidence="7">
    <location>
        <begin position="2541"/>
        <end position="2620"/>
    </location>
</feature>
<dbReference type="FunFam" id="2.60.120.290:FF:000005">
    <property type="entry name" value="Procollagen C-endopeptidase enhancer 1"/>
    <property type="match status" value="1"/>
</dbReference>
<gene>
    <name evidence="11" type="ORF">BRAFLDRAFT_117778</name>
</gene>
<evidence type="ECO:0000256" key="8">
    <source>
        <dbReference type="SAM" id="MobiDB-lite"/>
    </source>
</evidence>
<evidence type="ECO:0000256" key="9">
    <source>
        <dbReference type="SAM" id="SignalP"/>
    </source>
</evidence>
<feature type="repeat" description="Filamin" evidence="7">
    <location>
        <begin position="705"/>
        <end position="798"/>
    </location>
</feature>
<feature type="region of interest" description="Disordered" evidence="8">
    <location>
        <begin position="255"/>
        <end position="274"/>
    </location>
</feature>
<evidence type="ECO:0000256" key="2">
    <source>
        <dbReference type="ARBA" id="ARBA00022729"/>
    </source>
</evidence>
<dbReference type="SMART" id="SM00557">
    <property type="entry name" value="IG_FLMN"/>
    <property type="match status" value="22"/>
</dbReference>
<keyword evidence="3" id="KW-0677">Repeat</keyword>
<feature type="repeat" description="Filamin" evidence="7">
    <location>
        <begin position="2060"/>
        <end position="2154"/>
    </location>
</feature>
<feature type="domain" description="CUB" evidence="10">
    <location>
        <begin position="22"/>
        <end position="134"/>
    </location>
</feature>
<dbReference type="SMART" id="SM00042">
    <property type="entry name" value="CUB"/>
    <property type="match status" value="4"/>
</dbReference>
<feature type="repeat" description="Filamin" evidence="7">
    <location>
        <begin position="1682"/>
        <end position="1767"/>
    </location>
</feature>
<dbReference type="CDD" id="cd00041">
    <property type="entry name" value="CUB"/>
    <property type="match status" value="4"/>
</dbReference>
<dbReference type="GO" id="GO:0030036">
    <property type="term" value="P:actin cytoskeleton organization"/>
    <property type="evidence" value="ECO:0007669"/>
    <property type="project" value="InterPro"/>
</dbReference>
<dbReference type="PROSITE" id="PS01180">
    <property type="entry name" value="CUB"/>
    <property type="match status" value="4"/>
</dbReference>
<feature type="repeat" description="Filamin" evidence="7">
    <location>
        <begin position="1970"/>
        <end position="2062"/>
    </location>
</feature>
<feature type="domain" description="CUB" evidence="10">
    <location>
        <begin position="395"/>
        <end position="504"/>
    </location>
</feature>
<feature type="repeat" description="Filamin" evidence="7">
    <location>
        <begin position="1178"/>
        <end position="1257"/>
    </location>
</feature>
<feature type="repeat" description="Filamin" evidence="7">
    <location>
        <begin position="612"/>
        <end position="707"/>
    </location>
</feature>
<dbReference type="InParanoid" id="C3ZE46"/>
<dbReference type="Gene3D" id="2.60.40.10">
    <property type="entry name" value="Immunoglobulins"/>
    <property type="match status" value="22"/>
</dbReference>
<dbReference type="PANTHER" id="PTHR38537:SF8">
    <property type="entry name" value="FILAMIN-A"/>
    <property type="match status" value="1"/>
</dbReference>
<keyword evidence="2 9" id="KW-0732">Signal</keyword>
<feature type="repeat" description="Filamin" evidence="7">
    <location>
        <begin position="1475"/>
        <end position="1577"/>
    </location>
</feature>
<feature type="repeat" description="Filamin" evidence="7">
    <location>
        <begin position="2433"/>
        <end position="2528"/>
    </location>
</feature>
<feature type="chain" id="PRO_5002934529" description="CUB domain-containing protein" evidence="9">
    <location>
        <begin position="18"/>
        <end position="2878"/>
    </location>
</feature>
<dbReference type="InterPro" id="IPR017868">
    <property type="entry name" value="Filamin/ABP280_repeat-like"/>
</dbReference>
<comment type="caution">
    <text evidence="6">Lacks conserved residue(s) required for the propagation of feature annotation.</text>
</comment>
<evidence type="ECO:0000256" key="3">
    <source>
        <dbReference type="ARBA" id="ARBA00022737"/>
    </source>
</evidence>
<dbReference type="SUPFAM" id="SSF49854">
    <property type="entry name" value="Spermadhesin, CUB domain"/>
    <property type="match status" value="4"/>
</dbReference>
<dbReference type="InterPro" id="IPR013783">
    <property type="entry name" value="Ig-like_fold"/>
</dbReference>
<protein>
    <recommendedName>
        <fullName evidence="10">CUB domain-containing protein</fullName>
    </recommendedName>
</protein>
<feature type="region of interest" description="Disordered" evidence="8">
    <location>
        <begin position="1268"/>
        <end position="1349"/>
    </location>
</feature>
<feature type="domain" description="CUB" evidence="10">
    <location>
        <begin position="143"/>
        <end position="251"/>
    </location>
</feature>
<feature type="repeat" description="Filamin" evidence="7">
    <location>
        <begin position="2331"/>
        <end position="2432"/>
    </location>
</feature>
<feature type="repeat" description="Filamin" evidence="7">
    <location>
        <begin position="887"/>
        <end position="983"/>
    </location>
</feature>
<feature type="domain" description="CUB" evidence="10">
    <location>
        <begin position="274"/>
        <end position="386"/>
    </location>
</feature>
<feature type="repeat" description="Filamin" evidence="7">
    <location>
        <begin position="2621"/>
        <end position="2718"/>
    </location>
</feature>
<feature type="repeat" description="Filamin" evidence="7">
    <location>
        <begin position="1579"/>
        <end position="1674"/>
    </location>
</feature>
<dbReference type="FunFam" id="2.60.120.290:FF:000003">
    <property type="entry name" value="Neuropilin"/>
    <property type="match status" value="2"/>
</dbReference>
<evidence type="ECO:0000256" key="5">
    <source>
        <dbReference type="ARBA" id="ARBA00023180"/>
    </source>
</evidence>
<name>C3ZE46_BRAFL</name>